<dbReference type="AlphaFoldDB" id="A0A7Z7N371"/>
<name>A0A7Z7N371_9BURK</name>
<organism evidence="1 2">
    <name type="scientific">Caballeronia arationis</name>
    <dbReference type="NCBI Taxonomy" id="1777142"/>
    <lineage>
        <taxon>Bacteria</taxon>
        <taxon>Pseudomonadati</taxon>
        <taxon>Pseudomonadota</taxon>
        <taxon>Betaproteobacteria</taxon>
        <taxon>Burkholderiales</taxon>
        <taxon>Burkholderiaceae</taxon>
        <taxon>Caballeronia</taxon>
    </lineage>
</organism>
<sequence>MSVAGTLKVMSADGNGSLLVSTPAPILALDGRSLTSGSVRLANATDTVTATFAGNASVTLAMDGGNTGTTTATAPTSIDEMTALVGS</sequence>
<gene>
    <name evidence="1" type="ORF">SAMN05446927_3681</name>
</gene>
<proteinExistence type="predicted"/>
<reference evidence="1 2" key="1">
    <citation type="submission" date="2017-09" db="EMBL/GenBank/DDBJ databases">
        <authorList>
            <person name="Varghese N."/>
            <person name="Submissions S."/>
        </authorList>
    </citation>
    <scope>NUCLEOTIDE SEQUENCE [LARGE SCALE GENOMIC DNA]</scope>
    <source>
        <strain evidence="1 2">OK806</strain>
    </source>
</reference>
<dbReference type="Proteomes" id="UP000219522">
    <property type="component" value="Unassembled WGS sequence"/>
</dbReference>
<dbReference type="RefSeq" id="WP_062632518.1">
    <property type="nucleotide sequence ID" value="NZ_FCOG02000004.1"/>
</dbReference>
<evidence type="ECO:0000313" key="2">
    <source>
        <dbReference type="Proteomes" id="UP000219522"/>
    </source>
</evidence>
<comment type="caution">
    <text evidence="1">The sequence shown here is derived from an EMBL/GenBank/DDBJ whole genome shotgun (WGS) entry which is preliminary data.</text>
</comment>
<evidence type="ECO:0000313" key="1">
    <source>
        <dbReference type="EMBL" id="SOE80455.1"/>
    </source>
</evidence>
<dbReference type="EMBL" id="OCSU01000002">
    <property type="protein sequence ID" value="SOE80455.1"/>
    <property type="molecule type" value="Genomic_DNA"/>
</dbReference>
<accession>A0A7Z7N371</accession>
<protein>
    <submittedName>
        <fullName evidence="1">Uncharacterized protein</fullName>
    </submittedName>
</protein>
<keyword evidence="2" id="KW-1185">Reference proteome</keyword>